<feature type="region of interest" description="Disordered" evidence="1">
    <location>
        <begin position="22"/>
        <end position="171"/>
    </location>
</feature>
<protein>
    <submittedName>
        <fullName evidence="2">Uncharacterized protein</fullName>
    </submittedName>
</protein>
<feature type="compositionally biased region" description="Pro residues" evidence="1">
    <location>
        <begin position="29"/>
        <end position="40"/>
    </location>
</feature>
<dbReference type="AlphaFoldDB" id="A0A0L0FNP5"/>
<feature type="compositionally biased region" description="Polar residues" evidence="1">
    <location>
        <begin position="61"/>
        <end position="70"/>
    </location>
</feature>
<keyword evidence="3" id="KW-1185">Reference proteome</keyword>
<name>A0A0L0FNP5_9EUKA</name>
<evidence type="ECO:0000256" key="1">
    <source>
        <dbReference type="SAM" id="MobiDB-lite"/>
    </source>
</evidence>
<dbReference type="RefSeq" id="XP_014152266.1">
    <property type="nucleotide sequence ID" value="XM_014296791.1"/>
</dbReference>
<proteinExistence type="predicted"/>
<dbReference type="EMBL" id="KQ242504">
    <property type="protein sequence ID" value="KNC78364.1"/>
    <property type="molecule type" value="Genomic_DNA"/>
</dbReference>
<gene>
    <name evidence="2" type="ORF">SARC_09206</name>
</gene>
<dbReference type="Proteomes" id="UP000054560">
    <property type="component" value="Unassembled WGS sequence"/>
</dbReference>
<evidence type="ECO:0000313" key="2">
    <source>
        <dbReference type="EMBL" id="KNC78364.1"/>
    </source>
</evidence>
<evidence type="ECO:0000313" key="3">
    <source>
        <dbReference type="Proteomes" id="UP000054560"/>
    </source>
</evidence>
<accession>A0A0L0FNP5</accession>
<dbReference type="GeneID" id="25909710"/>
<organism evidence="2 3">
    <name type="scientific">Sphaeroforma arctica JP610</name>
    <dbReference type="NCBI Taxonomy" id="667725"/>
    <lineage>
        <taxon>Eukaryota</taxon>
        <taxon>Ichthyosporea</taxon>
        <taxon>Ichthyophonida</taxon>
        <taxon>Sphaeroforma</taxon>
    </lineage>
</organism>
<feature type="compositionally biased region" description="Polar residues" evidence="1">
    <location>
        <begin position="99"/>
        <end position="135"/>
    </location>
</feature>
<sequence>MCSTTSAMVSGENALVGTIVTTSISSRPSPRPSPPCARPRPPSEQDKKSSLQASHIKRRSSSYVPSNGPASKSGRPAHMMRITTNSDAQNMAGARRNSETQIPVRNSRNTLNAPLQTVNTHPSKSTAYRSVSEDQFFNGVNEFSGVQRRPRRRSNRNDIKPPTYSSRNQQQHTLLRSINTATCNSHNSPSRSHVKRMQSDLNARRCPVHGTRVFKKTEMVTVGSSMKGSGTNYSLPSSKILEPVAEPRTYTSKMRYPCNNSMSLALRIKQAETTEFEPFVHIVTTSKKEPPPKSSIPKSILKTSSVVDDSSVVESDMESVMRMWGDIEINDELSKASSADTTLSSKLKQSDDDCRLEVGLTVTEFLCEGTTKVDDLEGKNRMTLLEFLFESKAGIQTVAKNG</sequence>
<reference evidence="2 3" key="1">
    <citation type="submission" date="2011-02" db="EMBL/GenBank/DDBJ databases">
        <title>The Genome Sequence of Sphaeroforma arctica JP610.</title>
        <authorList>
            <consortium name="The Broad Institute Genome Sequencing Platform"/>
            <person name="Russ C."/>
            <person name="Cuomo C."/>
            <person name="Young S.K."/>
            <person name="Zeng Q."/>
            <person name="Gargeya S."/>
            <person name="Alvarado L."/>
            <person name="Berlin A."/>
            <person name="Chapman S.B."/>
            <person name="Chen Z."/>
            <person name="Freedman E."/>
            <person name="Gellesch M."/>
            <person name="Goldberg J."/>
            <person name="Griggs A."/>
            <person name="Gujja S."/>
            <person name="Heilman E."/>
            <person name="Heiman D."/>
            <person name="Howarth C."/>
            <person name="Mehta T."/>
            <person name="Neiman D."/>
            <person name="Pearson M."/>
            <person name="Roberts A."/>
            <person name="Saif S."/>
            <person name="Shea T."/>
            <person name="Shenoy N."/>
            <person name="Sisk P."/>
            <person name="Stolte C."/>
            <person name="Sykes S."/>
            <person name="White J."/>
            <person name="Yandava C."/>
            <person name="Burger G."/>
            <person name="Gray M.W."/>
            <person name="Holland P.W.H."/>
            <person name="King N."/>
            <person name="Lang F.B.F."/>
            <person name="Roger A.J."/>
            <person name="Ruiz-Trillo I."/>
            <person name="Haas B."/>
            <person name="Nusbaum C."/>
            <person name="Birren B."/>
        </authorList>
    </citation>
    <scope>NUCLEOTIDE SEQUENCE [LARGE SCALE GENOMIC DNA]</scope>
    <source>
        <strain evidence="2 3">JP610</strain>
    </source>
</reference>